<dbReference type="NCBIfam" id="NF011963">
    <property type="entry name" value="PRK15434.1"/>
    <property type="match status" value="1"/>
</dbReference>
<dbReference type="Gene3D" id="3.90.79.10">
    <property type="entry name" value="Nucleoside Triphosphate Pyrophosphohydrolase"/>
    <property type="match status" value="1"/>
</dbReference>
<protein>
    <submittedName>
        <fullName evidence="6">GDP-mannose mannosyl hydrolase</fullName>
    </submittedName>
</protein>
<dbReference type="GO" id="GO:0016787">
    <property type="term" value="F:hydrolase activity"/>
    <property type="evidence" value="ECO:0007669"/>
    <property type="project" value="UniProtKB-KW"/>
</dbReference>
<feature type="domain" description="Nudix hydrolase" evidence="5">
    <location>
        <begin position="31"/>
        <end position="170"/>
    </location>
</feature>
<evidence type="ECO:0000313" key="6">
    <source>
        <dbReference type="EMBL" id="MFC0268200.1"/>
    </source>
</evidence>
<dbReference type="PIRSF" id="PIRSF037599">
    <property type="entry name" value="GDPMH"/>
    <property type="match status" value="1"/>
</dbReference>
<keyword evidence="2" id="KW-0479">Metal-binding</keyword>
<evidence type="ECO:0000256" key="1">
    <source>
        <dbReference type="ARBA" id="ARBA00001946"/>
    </source>
</evidence>
<dbReference type="Pfam" id="PF00293">
    <property type="entry name" value="NUDIX"/>
    <property type="match status" value="1"/>
</dbReference>
<evidence type="ECO:0000256" key="3">
    <source>
        <dbReference type="ARBA" id="ARBA00022801"/>
    </source>
</evidence>
<dbReference type="PROSITE" id="PS51462">
    <property type="entry name" value="NUDIX"/>
    <property type="match status" value="1"/>
</dbReference>
<dbReference type="SUPFAM" id="SSF55811">
    <property type="entry name" value="Nudix"/>
    <property type="match status" value="1"/>
</dbReference>
<dbReference type="PANTHER" id="PTHR43046">
    <property type="entry name" value="GDP-MANNOSE MANNOSYL HYDROLASE"/>
    <property type="match status" value="1"/>
</dbReference>
<dbReference type="EMBL" id="JBHLVX010000038">
    <property type="protein sequence ID" value="MFC0268200.1"/>
    <property type="molecule type" value="Genomic_DNA"/>
</dbReference>
<gene>
    <name evidence="6" type="ORF">ACFFHW_09420</name>
</gene>
<dbReference type="InterPro" id="IPR033715">
    <property type="entry name" value="GDPMH"/>
</dbReference>
<dbReference type="InterPro" id="IPR015797">
    <property type="entry name" value="NUDIX_hydrolase-like_dom_sf"/>
</dbReference>
<evidence type="ECO:0000256" key="2">
    <source>
        <dbReference type="ARBA" id="ARBA00022723"/>
    </source>
</evidence>
<dbReference type="CDD" id="cd03430">
    <property type="entry name" value="NUDIX_GDPMH_NudD"/>
    <property type="match status" value="1"/>
</dbReference>
<name>A0ABV6G3H0_9GAMM</name>
<dbReference type="RefSeq" id="WP_342664567.1">
    <property type="nucleotide sequence ID" value="NZ_JBHLVX010000038.1"/>
</dbReference>
<evidence type="ECO:0000259" key="5">
    <source>
        <dbReference type="PROSITE" id="PS51462"/>
    </source>
</evidence>
<organism evidence="6 7">
    <name type="scientific">Kushneria aurantia</name>
    <dbReference type="NCBI Taxonomy" id="504092"/>
    <lineage>
        <taxon>Bacteria</taxon>
        <taxon>Pseudomonadati</taxon>
        <taxon>Pseudomonadota</taxon>
        <taxon>Gammaproteobacteria</taxon>
        <taxon>Oceanospirillales</taxon>
        <taxon>Halomonadaceae</taxon>
        <taxon>Kushneria</taxon>
    </lineage>
</organism>
<evidence type="ECO:0000313" key="7">
    <source>
        <dbReference type="Proteomes" id="UP001589814"/>
    </source>
</evidence>
<sequence length="170" mass="19298">MNSAAKGFCVLDTSTTSQDFLPHERFLKVVESTPLVSIDLVVLNEGKVLLGERLNRPAQGFWFVPGGRVRKFESLDQAYQRISLSELGKVLFYAQSQLLGVYEHFYSDSVFGETPGTHYVAIGQFVELSEPLKSLPKDQHGNFAWWSLQRAMEAHDVHPYTKDYLRSLVE</sequence>
<comment type="cofactor">
    <cofactor evidence="1">
        <name>Mg(2+)</name>
        <dbReference type="ChEBI" id="CHEBI:18420"/>
    </cofactor>
</comment>
<keyword evidence="7" id="KW-1185">Reference proteome</keyword>
<reference evidence="6 7" key="1">
    <citation type="submission" date="2024-09" db="EMBL/GenBank/DDBJ databases">
        <authorList>
            <person name="Sun Q."/>
            <person name="Mori K."/>
        </authorList>
    </citation>
    <scope>NUCLEOTIDE SEQUENCE [LARGE SCALE GENOMIC DNA]</scope>
    <source>
        <strain evidence="6 7">CCM 7415</strain>
    </source>
</reference>
<dbReference type="PANTHER" id="PTHR43046:SF12">
    <property type="entry name" value="GDP-MANNOSE MANNOSYL HYDROLASE"/>
    <property type="match status" value="1"/>
</dbReference>
<evidence type="ECO:0000256" key="4">
    <source>
        <dbReference type="ARBA" id="ARBA00022842"/>
    </source>
</evidence>
<keyword evidence="3 6" id="KW-0378">Hydrolase</keyword>
<dbReference type="InterPro" id="IPR000086">
    <property type="entry name" value="NUDIX_hydrolase_dom"/>
</dbReference>
<keyword evidence="4" id="KW-0460">Magnesium</keyword>
<accession>A0ABV6G3H0</accession>
<proteinExistence type="predicted"/>
<comment type="caution">
    <text evidence="6">The sequence shown here is derived from an EMBL/GenBank/DDBJ whole genome shotgun (WGS) entry which is preliminary data.</text>
</comment>
<dbReference type="Proteomes" id="UP001589814">
    <property type="component" value="Unassembled WGS sequence"/>
</dbReference>